<sequence>MESSEQNSDNYEQIEIKCGTETLVFEDRTSTLLGATKDDILRNLSLIGTYDQQYIAALLDLKRLLKENMKLIVCCTNNIGFYSKYQFYFIVEMKETISWFPGIIKMIFNNHDLHAVKFEFFFDKDARLAKLWAQTECNMTSVQSQGVKSSPFFTIEEVLTTSIPLFGPEMMSRAIYNFKMIVDQKIKKRKSEMERNHVDTPGLKRVDAERHFELTHILAQIRVQNLWSDEAILKRDDRSNSAPPRFCYFIPSLRSAPPYSLRGVKRESVTVIERNMHTGMITFH</sequence>
<dbReference type="AlphaFoldDB" id="E4Y8D4"/>
<accession>E4Y8D4</accession>
<name>E4Y8D4_OIKDI</name>
<gene>
    <name evidence="1" type="ORF">GSOID_T00029103001</name>
</gene>
<evidence type="ECO:0000313" key="1">
    <source>
        <dbReference type="EMBL" id="CBY31884.1"/>
    </source>
</evidence>
<proteinExistence type="predicted"/>
<reference evidence="1" key="1">
    <citation type="journal article" date="2010" name="Science">
        <title>Plasticity of animal genome architecture unmasked by rapid evolution of a pelagic tunicate.</title>
        <authorList>
            <person name="Denoeud F."/>
            <person name="Henriet S."/>
            <person name="Mungpakdee S."/>
            <person name="Aury J.M."/>
            <person name="Da Silva C."/>
            <person name="Brinkmann H."/>
            <person name="Mikhaleva J."/>
            <person name="Olsen L.C."/>
            <person name="Jubin C."/>
            <person name="Canestro C."/>
            <person name="Bouquet J.M."/>
            <person name="Danks G."/>
            <person name="Poulain J."/>
            <person name="Campsteijn C."/>
            <person name="Adamski M."/>
            <person name="Cross I."/>
            <person name="Yadetie F."/>
            <person name="Muffato M."/>
            <person name="Louis A."/>
            <person name="Butcher S."/>
            <person name="Tsagkogeorga G."/>
            <person name="Konrad A."/>
            <person name="Singh S."/>
            <person name="Jensen M.F."/>
            <person name="Cong E.H."/>
            <person name="Eikeseth-Otteraa H."/>
            <person name="Noel B."/>
            <person name="Anthouard V."/>
            <person name="Porcel B.M."/>
            <person name="Kachouri-Lafond R."/>
            <person name="Nishino A."/>
            <person name="Ugolini M."/>
            <person name="Chourrout P."/>
            <person name="Nishida H."/>
            <person name="Aasland R."/>
            <person name="Huzurbazar S."/>
            <person name="Westhof E."/>
            <person name="Delsuc F."/>
            <person name="Lehrach H."/>
            <person name="Reinhardt R."/>
            <person name="Weissenbach J."/>
            <person name="Roy S.W."/>
            <person name="Artiguenave F."/>
            <person name="Postlethwait J.H."/>
            <person name="Manak J.R."/>
            <person name="Thompson E.M."/>
            <person name="Jaillon O."/>
            <person name="Du Pasquier L."/>
            <person name="Boudinot P."/>
            <person name="Liberles D.A."/>
            <person name="Volff J.N."/>
            <person name="Philippe H."/>
            <person name="Lenhard B."/>
            <person name="Roest Crollius H."/>
            <person name="Wincker P."/>
            <person name="Chourrout D."/>
        </authorList>
    </citation>
    <scope>NUCLEOTIDE SEQUENCE [LARGE SCALE GENOMIC DNA]</scope>
</reference>
<dbReference type="EMBL" id="FN654320">
    <property type="protein sequence ID" value="CBY31884.1"/>
    <property type="molecule type" value="Genomic_DNA"/>
</dbReference>
<organism evidence="1">
    <name type="scientific">Oikopleura dioica</name>
    <name type="common">Tunicate</name>
    <dbReference type="NCBI Taxonomy" id="34765"/>
    <lineage>
        <taxon>Eukaryota</taxon>
        <taxon>Metazoa</taxon>
        <taxon>Chordata</taxon>
        <taxon>Tunicata</taxon>
        <taxon>Appendicularia</taxon>
        <taxon>Copelata</taxon>
        <taxon>Oikopleuridae</taxon>
        <taxon>Oikopleura</taxon>
    </lineage>
</organism>
<dbReference type="Proteomes" id="UP000011014">
    <property type="component" value="Unassembled WGS sequence"/>
</dbReference>
<protein>
    <submittedName>
        <fullName evidence="1">Uncharacterized protein</fullName>
    </submittedName>
</protein>